<dbReference type="AlphaFoldDB" id="A0A8C3TWD1"/>
<reference evidence="1" key="2">
    <citation type="submission" date="2025-08" db="UniProtKB">
        <authorList>
            <consortium name="Ensembl"/>
        </authorList>
    </citation>
    <scope>IDENTIFICATION</scope>
</reference>
<reference evidence="1" key="3">
    <citation type="submission" date="2025-09" db="UniProtKB">
        <authorList>
            <consortium name="Ensembl"/>
        </authorList>
    </citation>
    <scope>IDENTIFICATION</scope>
</reference>
<dbReference type="Ensembl" id="ENSCUST00005007116.1">
    <property type="protein sequence ID" value="ENSCUSP00005006862.1"/>
    <property type="gene ID" value="ENSCUSG00005004297.1"/>
</dbReference>
<name>A0A8C3TWD1_CATUS</name>
<dbReference type="Proteomes" id="UP000694563">
    <property type="component" value="Chromosome 1"/>
</dbReference>
<evidence type="ECO:0000313" key="2">
    <source>
        <dbReference type="Proteomes" id="UP000694563"/>
    </source>
</evidence>
<accession>A0A8C3TWD1</accession>
<evidence type="ECO:0000313" key="1">
    <source>
        <dbReference type="Ensembl" id="ENSCUSP00005006862.1"/>
    </source>
</evidence>
<reference evidence="1" key="1">
    <citation type="submission" date="2020-10" db="EMBL/GenBank/DDBJ databases">
        <title>Catharus ustulatus (Swainson's thrush) genome, bCatUst1, primary haplotype v2.</title>
        <authorList>
            <person name="Delmore K."/>
            <person name="Vafadar M."/>
            <person name="Formenti G."/>
            <person name="Chow W."/>
            <person name="Pelan S."/>
            <person name="Howe K."/>
            <person name="Rhie A."/>
            <person name="Mountcastle J."/>
            <person name="Haase B."/>
            <person name="Fedrigo O."/>
            <person name="Jarvis E.D."/>
        </authorList>
    </citation>
    <scope>NUCLEOTIDE SEQUENCE [LARGE SCALE GENOMIC DNA]</scope>
</reference>
<proteinExistence type="predicted"/>
<organism evidence="1 2">
    <name type="scientific">Catharus ustulatus</name>
    <name type="common">Russet-backed thrush</name>
    <name type="synonym">Hylocichla ustulatus</name>
    <dbReference type="NCBI Taxonomy" id="91951"/>
    <lineage>
        <taxon>Eukaryota</taxon>
        <taxon>Metazoa</taxon>
        <taxon>Chordata</taxon>
        <taxon>Craniata</taxon>
        <taxon>Vertebrata</taxon>
        <taxon>Euteleostomi</taxon>
        <taxon>Archelosauria</taxon>
        <taxon>Archosauria</taxon>
        <taxon>Dinosauria</taxon>
        <taxon>Saurischia</taxon>
        <taxon>Theropoda</taxon>
        <taxon>Coelurosauria</taxon>
        <taxon>Aves</taxon>
        <taxon>Neognathae</taxon>
        <taxon>Neoaves</taxon>
        <taxon>Telluraves</taxon>
        <taxon>Australaves</taxon>
        <taxon>Passeriformes</taxon>
        <taxon>Turdidae</taxon>
        <taxon>Catharus</taxon>
    </lineage>
</organism>
<keyword evidence="2" id="KW-1185">Reference proteome</keyword>
<protein>
    <submittedName>
        <fullName evidence="1">Uncharacterized protein</fullName>
    </submittedName>
</protein>
<sequence length="87" mass="10150">MMLLYFISHYEASLKNICKGFEVLAGHLAPSLRALTAAPSWRNKVGIMFRGPSRRNIADGLCPERYREMYTHTYLHTNIYIYIHIFV</sequence>